<evidence type="ECO:0000313" key="3">
    <source>
        <dbReference type="Proteomes" id="UP000297422"/>
    </source>
</evidence>
<gene>
    <name evidence="2" type="ORF">EHQ90_09325</name>
</gene>
<evidence type="ECO:0000256" key="1">
    <source>
        <dbReference type="SAM" id="Phobius"/>
    </source>
</evidence>
<sequence length="79" mass="8560">MNLKMNLAEFRRPSVKVAVLALILGGRVDERLIGSESLSFGGGKTSGGFFFITKSYFLQVTIALFSLVGAPTKSDRSLF</sequence>
<name>A0ABY2N4E6_9LEPT</name>
<comment type="caution">
    <text evidence="2">The sequence shown here is derived from an EMBL/GenBank/DDBJ whole genome shotgun (WGS) entry which is preliminary data.</text>
</comment>
<reference evidence="3" key="1">
    <citation type="journal article" date="2019" name="PLoS Negl. Trop. Dis.">
        <title>Revisiting the worldwide diversity of Leptospira species in the environment.</title>
        <authorList>
            <person name="Vincent A.T."/>
            <person name="Schiettekatte O."/>
            <person name="Bourhy P."/>
            <person name="Veyrier F.J."/>
            <person name="Picardeau M."/>
        </authorList>
    </citation>
    <scope>NUCLEOTIDE SEQUENCE [LARGE SCALE GENOMIC DNA]</scope>
    <source>
        <strain evidence="3">201702407</strain>
    </source>
</reference>
<keyword evidence="1" id="KW-0472">Membrane</keyword>
<dbReference type="RefSeq" id="WP_135684873.1">
    <property type="nucleotide sequence ID" value="NZ_RQEQ01000021.1"/>
</dbReference>
<proteinExistence type="predicted"/>
<accession>A0ABY2N4E6</accession>
<keyword evidence="1" id="KW-1133">Transmembrane helix</keyword>
<feature type="transmembrane region" description="Helical" evidence="1">
    <location>
        <begin position="46"/>
        <end position="70"/>
    </location>
</feature>
<organism evidence="2 3">
    <name type="scientific">Leptospira stimsonii</name>
    <dbReference type="NCBI Taxonomy" id="2202203"/>
    <lineage>
        <taxon>Bacteria</taxon>
        <taxon>Pseudomonadati</taxon>
        <taxon>Spirochaetota</taxon>
        <taxon>Spirochaetia</taxon>
        <taxon>Leptospirales</taxon>
        <taxon>Leptospiraceae</taxon>
        <taxon>Leptospira</taxon>
    </lineage>
</organism>
<evidence type="ECO:0000313" key="2">
    <source>
        <dbReference type="EMBL" id="TGM16569.1"/>
    </source>
</evidence>
<dbReference type="Proteomes" id="UP000297422">
    <property type="component" value="Unassembled WGS sequence"/>
</dbReference>
<dbReference type="EMBL" id="RQGT01000069">
    <property type="protein sequence ID" value="TGM16569.1"/>
    <property type="molecule type" value="Genomic_DNA"/>
</dbReference>
<keyword evidence="1" id="KW-0812">Transmembrane</keyword>
<protein>
    <submittedName>
        <fullName evidence="2">Uncharacterized protein</fullName>
    </submittedName>
</protein>
<keyword evidence="3" id="KW-1185">Reference proteome</keyword>